<dbReference type="PIRSF" id="PIRSF005572">
    <property type="entry name" value="NifS"/>
    <property type="match status" value="1"/>
</dbReference>
<evidence type="ECO:0000313" key="10">
    <source>
        <dbReference type="EMBL" id="HJB39354.1"/>
    </source>
</evidence>
<sequence>MLEGFCVHYLDNAATTRVADEVADAATRVLRDQFFNPSSLYAPAARAEELIEASRAIVADSLGAKPAEVFFTSGGTESNNMAILGALRAREAWAEHVVVTGFEHPSVHNTVKAMEKHGWRVTFIAPNTAGQVDLNALAHAVGTKTALCACIHVNNEIGTVLDVAALAREVKAKNSRTAVHVDGVQAWCRLPFKVGATMIDTYSVSGHKIHAPKGVGALYVRRGFYTEPLMFGGEQEKGMRPGTQNTPYIAALGKAVQLVQADKGRAERVRTLNRRLWSALESMEGIVRNSPENAVDEIANFSVLGIRSEIMLHFLESKGIYVSSGSACAKGEASHTLTAMGLPKARVDSAIRVSFSGQSQNSDVDALVRALKEGMETLEKVKK</sequence>
<dbReference type="SUPFAM" id="SSF53383">
    <property type="entry name" value="PLP-dependent transferases"/>
    <property type="match status" value="1"/>
</dbReference>
<evidence type="ECO:0000256" key="5">
    <source>
        <dbReference type="ARBA" id="ARBA00022898"/>
    </source>
</evidence>
<evidence type="ECO:0000256" key="6">
    <source>
        <dbReference type="ARBA" id="ARBA00023004"/>
    </source>
</evidence>
<keyword evidence="4" id="KW-0479">Metal-binding</keyword>
<dbReference type="InterPro" id="IPR000192">
    <property type="entry name" value="Aminotrans_V_dom"/>
</dbReference>
<evidence type="ECO:0000256" key="7">
    <source>
        <dbReference type="ARBA" id="ARBA00023014"/>
    </source>
</evidence>
<accession>A0A9D2M1Z0</accession>
<dbReference type="InterPro" id="IPR015422">
    <property type="entry name" value="PyrdxlP-dep_Trfase_small"/>
</dbReference>
<keyword evidence="5" id="KW-0663">Pyridoxal phosphate</keyword>
<dbReference type="AlphaFoldDB" id="A0A9D2M1Z0"/>
<dbReference type="GO" id="GO:0051536">
    <property type="term" value="F:iron-sulfur cluster binding"/>
    <property type="evidence" value="ECO:0007669"/>
    <property type="project" value="UniProtKB-KW"/>
</dbReference>
<dbReference type="Gene3D" id="3.90.1150.10">
    <property type="entry name" value="Aspartate Aminotransferase, domain 1"/>
    <property type="match status" value="1"/>
</dbReference>
<evidence type="ECO:0000256" key="2">
    <source>
        <dbReference type="ARBA" id="ARBA00006490"/>
    </source>
</evidence>
<keyword evidence="6" id="KW-0408">Iron</keyword>
<comment type="caution">
    <text evidence="10">The sequence shown here is derived from an EMBL/GenBank/DDBJ whole genome shotgun (WGS) entry which is preliminary data.</text>
</comment>
<dbReference type="PANTHER" id="PTHR11601">
    <property type="entry name" value="CYSTEINE DESULFURYLASE FAMILY MEMBER"/>
    <property type="match status" value="1"/>
</dbReference>
<evidence type="ECO:0000256" key="1">
    <source>
        <dbReference type="ARBA" id="ARBA00001933"/>
    </source>
</evidence>
<comment type="similarity">
    <text evidence="2">Belongs to the class-V pyridoxal-phosphate-dependent aminotransferase family. NifS/IscS subfamily.</text>
</comment>
<dbReference type="Gene3D" id="1.10.260.50">
    <property type="match status" value="1"/>
</dbReference>
<dbReference type="InterPro" id="IPR015424">
    <property type="entry name" value="PyrdxlP-dep_Trfase"/>
</dbReference>
<organism evidence="10 11">
    <name type="scientific">Candidatus Ruthenibacterium avium</name>
    <dbReference type="NCBI Taxonomy" id="2838751"/>
    <lineage>
        <taxon>Bacteria</taxon>
        <taxon>Bacillati</taxon>
        <taxon>Bacillota</taxon>
        <taxon>Clostridia</taxon>
        <taxon>Eubacteriales</taxon>
        <taxon>Oscillospiraceae</taxon>
        <taxon>Ruthenibacterium</taxon>
    </lineage>
</organism>
<dbReference type="GO" id="GO:0031071">
    <property type="term" value="F:cysteine desulfurase activity"/>
    <property type="evidence" value="ECO:0007669"/>
    <property type="project" value="UniProtKB-EC"/>
</dbReference>
<proteinExistence type="inferred from homology"/>
<evidence type="ECO:0000259" key="9">
    <source>
        <dbReference type="Pfam" id="PF00266"/>
    </source>
</evidence>
<dbReference type="Gene3D" id="3.40.640.10">
    <property type="entry name" value="Type I PLP-dependent aspartate aminotransferase-like (Major domain)"/>
    <property type="match status" value="1"/>
</dbReference>
<protein>
    <submittedName>
        <fullName evidence="10">Cysteine desulfurase</fullName>
    </submittedName>
</protein>
<keyword evidence="3" id="KW-0808">Transferase</keyword>
<gene>
    <name evidence="10" type="ORF">H9943_03040</name>
</gene>
<comment type="catalytic activity">
    <reaction evidence="8">
        <text>(sulfur carrier)-H + L-cysteine = (sulfur carrier)-SH + L-alanine</text>
        <dbReference type="Rhea" id="RHEA:43892"/>
        <dbReference type="Rhea" id="RHEA-COMP:14737"/>
        <dbReference type="Rhea" id="RHEA-COMP:14739"/>
        <dbReference type="ChEBI" id="CHEBI:29917"/>
        <dbReference type="ChEBI" id="CHEBI:35235"/>
        <dbReference type="ChEBI" id="CHEBI:57972"/>
        <dbReference type="ChEBI" id="CHEBI:64428"/>
        <dbReference type="EC" id="2.8.1.7"/>
    </reaction>
</comment>
<evidence type="ECO:0000256" key="4">
    <source>
        <dbReference type="ARBA" id="ARBA00022723"/>
    </source>
</evidence>
<dbReference type="InterPro" id="IPR016454">
    <property type="entry name" value="Cysteine_dSase"/>
</dbReference>
<evidence type="ECO:0000313" key="11">
    <source>
        <dbReference type="Proteomes" id="UP000824209"/>
    </source>
</evidence>
<dbReference type="EMBL" id="DWYA01000030">
    <property type="protein sequence ID" value="HJB39354.1"/>
    <property type="molecule type" value="Genomic_DNA"/>
</dbReference>
<evidence type="ECO:0000256" key="3">
    <source>
        <dbReference type="ARBA" id="ARBA00022679"/>
    </source>
</evidence>
<reference evidence="10" key="1">
    <citation type="journal article" date="2021" name="PeerJ">
        <title>Extensive microbial diversity within the chicken gut microbiome revealed by metagenomics and culture.</title>
        <authorList>
            <person name="Gilroy R."/>
            <person name="Ravi A."/>
            <person name="Getino M."/>
            <person name="Pursley I."/>
            <person name="Horton D.L."/>
            <person name="Alikhan N.F."/>
            <person name="Baker D."/>
            <person name="Gharbi K."/>
            <person name="Hall N."/>
            <person name="Watson M."/>
            <person name="Adriaenssens E.M."/>
            <person name="Foster-Nyarko E."/>
            <person name="Jarju S."/>
            <person name="Secka A."/>
            <person name="Antonio M."/>
            <person name="Oren A."/>
            <person name="Chaudhuri R.R."/>
            <person name="La Ragione R."/>
            <person name="Hildebrand F."/>
            <person name="Pallen M.J."/>
        </authorList>
    </citation>
    <scope>NUCLEOTIDE SEQUENCE</scope>
    <source>
        <strain evidence="10">ChiBcec8-14828</strain>
    </source>
</reference>
<comment type="cofactor">
    <cofactor evidence="1">
        <name>pyridoxal 5'-phosphate</name>
        <dbReference type="ChEBI" id="CHEBI:597326"/>
    </cofactor>
</comment>
<feature type="domain" description="Aminotransferase class V" evidence="9">
    <location>
        <begin position="8"/>
        <end position="367"/>
    </location>
</feature>
<reference evidence="10" key="2">
    <citation type="submission" date="2021-04" db="EMBL/GenBank/DDBJ databases">
        <authorList>
            <person name="Gilroy R."/>
        </authorList>
    </citation>
    <scope>NUCLEOTIDE SEQUENCE</scope>
    <source>
        <strain evidence="10">ChiBcec8-14828</strain>
    </source>
</reference>
<keyword evidence="7" id="KW-0411">Iron-sulfur</keyword>
<dbReference type="Pfam" id="PF00266">
    <property type="entry name" value="Aminotran_5"/>
    <property type="match status" value="1"/>
</dbReference>
<dbReference type="PANTHER" id="PTHR11601:SF34">
    <property type="entry name" value="CYSTEINE DESULFURASE"/>
    <property type="match status" value="1"/>
</dbReference>
<evidence type="ECO:0000256" key="8">
    <source>
        <dbReference type="ARBA" id="ARBA00050776"/>
    </source>
</evidence>
<dbReference type="Proteomes" id="UP000824209">
    <property type="component" value="Unassembled WGS sequence"/>
</dbReference>
<dbReference type="GO" id="GO:0046872">
    <property type="term" value="F:metal ion binding"/>
    <property type="evidence" value="ECO:0007669"/>
    <property type="project" value="UniProtKB-KW"/>
</dbReference>
<dbReference type="InterPro" id="IPR015421">
    <property type="entry name" value="PyrdxlP-dep_Trfase_major"/>
</dbReference>
<name>A0A9D2M1Z0_9FIRM</name>